<dbReference type="GO" id="GO:0016829">
    <property type="term" value="F:lyase activity"/>
    <property type="evidence" value="ECO:0007669"/>
    <property type="project" value="UniProtKB-KW"/>
</dbReference>
<reference evidence="2" key="1">
    <citation type="submission" date="2022-06" db="EMBL/GenBank/DDBJ databases">
        <title>Sequencing the genomes of 1000 actinobacteria strains.</title>
        <authorList>
            <person name="Klenk H.-P."/>
        </authorList>
    </citation>
    <scope>NUCLEOTIDE SEQUENCE</scope>
    <source>
        <strain evidence="2">DSM 46694</strain>
    </source>
</reference>
<dbReference type="Gene3D" id="3.10.180.10">
    <property type="entry name" value="2,3-Dihydroxybiphenyl 1,2-Dioxygenase, domain 1"/>
    <property type="match status" value="1"/>
</dbReference>
<dbReference type="Proteomes" id="UP001139648">
    <property type="component" value="Unassembled WGS sequence"/>
</dbReference>
<organism evidence="2 3">
    <name type="scientific">Nonomuraea thailandensis</name>
    <dbReference type="NCBI Taxonomy" id="1188745"/>
    <lineage>
        <taxon>Bacteria</taxon>
        <taxon>Bacillati</taxon>
        <taxon>Actinomycetota</taxon>
        <taxon>Actinomycetes</taxon>
        <taxon>Streptosporangiales</taxon>
        <taxon>Streptosporangiaceae</taxon>
        <taxon>Nonomuraea</taxon>
    </lineage>
</organism>
<feature type="domain" description="VOC" evidence="1">
    <location>
        <begin position="10"/>
        <end position="142"/>
    </location>
</feature>
<evidence type="ECO:0000313" key="3">
    <source>
        <dbReference type="Proteomes" id="UP001139648"/>
    </source>
</evidence>
<dbReference type="InterPro" id="IPR004360">
    <property type="entry name" value="Glyas_Fos-R_dOase_dom"/>
</dbReference>
<gene>
    <name evidence="2" type="ORF">HD597_007045</name>
</gene>
<dbReference type="SUPFAM" id="SSF54593">
    <property type="entry name" value="Glyoxalase/Bleomycin resistance protein/Dihydroxybiphenyl dioxygenase"/>
    <property type="match status" value="1"/>
</dbReference>
<name>A0A9X2K553_9ACTN</name>
<dbReference type="Pfam" id="PF00903">
    <property type="entry name" value="Glyoxalase"/>
    <property type="match status" value="1"/>
</dbReference>
<dbReference type="RefSeq" id="WP_253747566.1">
    <property type="nucleotide sequence ID" value="NZ_BAABKA010000066.1"/>
</dbReference>
<dbReference type="AlphaFoldDB" id="A0A9X2K553"/>
<evidence type="ECO:0000259" key="1">
    <source>
        <dbReference type="PROSITE" id="PS51819"/>
    </source>
</evidence>
<protein>
    <submittedName>
        <fullName evidence="2">Catechol 2,3-dioxygenase-like lactoylglutathione lyase family enzyme</fullName>
    </submittedName>
</protein>
<proteinExistence type="predicted"/>
<keyword evidence="2" id="KW-0456">Lyase</keyword>
<comment type="caution">
    <text evidence="2">The sequence shown here is derived from an EMBL/GenBank/DDBJ whole genome shotgun (WGS) entry which is preliminary data.</text>
</comment>
<sequence length="142" mass="15692">MNTETIVHPRLHHLGITTSNIDAMVNWYRLVVGMDLVHRTDSATAGTDEAAVMKSAWVTNDEANHRLAFVQVPGLSEDPDKARHHRVQHFAFAYNTLDELLGKPIGHFVDPEQLLQARQAGASPLGAEQARLARRVRTGPAV</sequence>
<dbReference type="PROSITE" id="PS51819">
    <property type="entry name" value="VOC"/>
    <property type="match status" value="1"/>
</dbReference>
<dbReference type="InterPro" id="IPR029068">
    <property type="entry name" value="Glyas_Bleomycin-R_OHBP_Dase"/>
</dbReference>
<dbReference type="EMBL" id="JAMZEB010000002">
    <property type="protein sequence ID" value="MCP2360025.1"/>
    <property type="molecule type" value="Genomic_DNA"/>
</dbReference>
<keyword evidence="3" id="KW-1185">Reference proteome</keyword>
<dbReference type="InterPro" id="IPR037523">
    <property type="entry name" value="VOC_core"/>
</dbReference>
<evidence type="ECO:0000313" key="2">
    <source>
        <dbReference type="EMBL" id="MCP2360025.1"/>
    </source>
</evidence>
<accession>A0A9X2K553</accession>